<evidence type="ECO:0000256" key="1">
    <source>
        <dbReference type="ARBA" id="ARBA00001933"/>
    </source>
</evidence>
<gene>
    <name evidence="2" type="ORF">J2S55_007508</name>
</gene>
<reference evidence="2 3" key="1">
    <citation type="submission" date="2023-07" db="EMBL/GenBank/DDBJ databases">
        <title>Sequencing the genomes of 1000 actinobacteria strains.</title>
        <authorList>
            <person name="Klenk H.-P."/>
        </authorList>
    </citation>
    <scope>NUCLEOTIDE SEQUENCE [LARGE SCALE GENOMIC DNA]</scope>
    <source>
        <strain evidence="2 3">DSM 44109</strain>
    </source>
</reference>
<dbReference type="EMBL" id="JAUSRB010000002">
    <property type="protein sequence ID" value="MDP9868242.1"/>
    <property type="molecule type" value="Genomic_DNA"/>
</dbReference>
<dbReference type="Pfam" id="PF01041">
    <property type="entry name" value="DegT_DnrJ_EryC1"/>
    <property type="match status" value="1"/>
</dbReference>
<comment type="caution">
    <text evidence="2">The sequence shown here is derived from an EMBL/GenBank/DDBJ whole genome shotgun (WGS) entry which is preliminary data.</text>
</comment>
<keyword evidence="3" id="KW-1185">Reference proteome</keyword>
<evidence type="ECO:0000313" key="2">
    <source>
        <dbReference type="EMBL" id="MDP9868242.1"/>
    </source>
</evidence>
<protein>
    <submittedName>
        <fullName evidence="2">dTDP-4-amino-4,6-dideoxygalactose transaminase</fullName>
    </submittedName>
</protein>
<dbReference type="InterPro" id="IPR015421">
    <property type="entry name" value="PyrdxlP-dep_Trfase_major"/>
</dbReference>
<dbReference type="Proteomes" id="UP001230426">
    <property type="component" value="Unassembled WGS sequence"/>
</dbReference>
<dbReference type="InterPro" id="IPR015424">
    <property type="entry name" value="PyrdxlP-dep_Trfase"/>
</dbReference>
<proteinExistence type="predicted"/>
<name>A0ABT9RG39_9ACTN</name>
<organism evidence="2 3">
    <name type="scientific">Streptosporangium brasiliense</name>
    <dbReference type="NCBI Taxonomy" id="47480"/>
    <lineage>
        <taxon>Bacteria</taxon>
        <taxon>Bacillati</taxon>
        <taxon>Actinomycetota</taxon>
        <taxon>Actinomycetes</taxon>
        <taxon>Streptosporangiales</taxon>
        <taxon>Streptosporangiaceae</taxon>
        <taxon>Streptosporangium</taxon>
    </lineage>
</organism>
<evidence type="ECO:0000313" key="3">
    <source>
        <dbReference type="Proteomes" id="UP001230426"/>
    </source>
</evidence>
<sequence>MNLNLIEDACQAQGSRHRGRLAGTFGEVGCFSLNDGKIYAAGEGGYLLIDNPVIAARAAAYRTH</sequence>
<accession>A0ABT9RG39</accession>
<dbReference type="PANTHER" id="PTHR30244">
    <property type="entry name" value="TRANSAMINASE"/>
    <property type="match status" value="1"/>
</dbReference>
<dbReference type="InterPro" id="IPR000653">
    <property type="entry name" value="DegT/StrS_aminotransferase"/>
</dbReference>
<comment type="cofactor">
    <cofactor evidence="1">
        <name>pyridoxal 5'-phosphate</name>
        <dbReference type="ChEBI" id="CHEBI:597326"/>
    </cofactor>
</comment>
<dbReference type="PANTHER" id="PTHR30244:SF34">
    <property type="entry name" value="DTDP-4-AMINO-4,6-DIDEOXYGALACTOSE TRANSAMINASE"/>
    <property type="match status" value="1"/>
</dbReference>
<dbReference type="Gene3D" id="3.40.640.10">
    <property type="entry name" value="Type I PLP-dependent aspartate aminotransferase-like (Major domain)"/>
    <property type="match status" value="1"/>
</dbReference>
<dbReference type="SUPFAM" id="SSF53383">
    <property type="entry name" value="PLP-dependent transferases"/>
    <property type="match status" value="1"/>
</dbReference>